<dbReference type="SMART" id="SM01169">
    <property type="entry name" value="DUF1943"/>
    <property type="match status" value="1"/>
</dbReference>
<dbReference type="GO" id="GO:0034361">
    <property type="term" value="C:very-low-density lipoprotein particle"/>
    <property type="evidence" value="ECO:0007669"/>
    <property type="project" value="TreeGrafter"/>
</dbReference>
<evidence type="ECO:0000256" key="2">
    <source>
        <dbReference type="ARBA" id="ARBA00022448"/>
    </source>
</evidence>
<dbReference type="InterPro" id="IPR001747">
    <property type="entry name" value="Vitellogenin_N"/>
</dbReference>
<dbReference type="Gene3D" id="1.25.10.20">
    <property type="entry name" value="Vitellinogen, superhelical"/>
    <property type="match status" value="1"/>
</dbReference>
<organism evidence="10 11">
    <name type="scientific">Muraenolepis orangiensis</name>
    <name type="common">Patagonian moray cod</name>
    <dbReference type="NCBI Taxonomy" id="630683"/>
    <lineage>
        <taxon>Eukaryota</taxon>
        <taxon>Metazoa</taxon>
        <taxon>Chordata</taxon>
        <taxon>Craniata</taxon>
        <taxon>Vertebrata</taxon>
        <taxon>Euteleostomi</taxon>
        <taxon>Actinopterygii</taxon>
        <taxon>Neopterygii</taxon>
        <taxon>Teleostei</taxon>
        <taxon>Neoteleostei</taxon>
        <taxon>Acanthomorphata</taxon>
        <taxon>Zeiogadaria</taxon>
        <taxon>Gadariae</taxon>
        <taxon>Gadiformes</taxon>
        <taxon>Muraenolepidoidei</taxon>
        <taxon>Muraenolepididae</taxon>
        <taxon>Muraenolepis</taxon>
    </lineage>
</organism>
<dbReference type="GO" id="GO:0006642">
    <property type="term" value="P:triglyceride mobilization"/>
    <property type="evidence" value="ECO:0007669"/>
    <property type="project" value="TreeGrafter"/>
</dbReference>
<feature type="domain" description="Vitellogenin" evidence="9">
    <location>
        <begin position="36"/>
        <end position="620"/>
    </location>
</feature>
<comment type="caution">
    <text evidence="7">Lacks conserved residue(s) required for the propagation of feature annotation.</text>
</comment>
<feature type="signal peptide" evidence="8">
    <location>
        <begin position="1"/>
        <end position="18"/>
    </location>
</feature>
<dbReference type="Proteomes" id="UP001148018">
    <property type="component" value="Unassembled WGS sequence"/>
</dbReference>
<evidence type="ECO:0000256" key="7">
    <source>
        <dbReference type="PROSITE-ProRule" id="PRU00557"/>
    </source>
</evidence>
<accession>A0A9Q0EZL2</accession>
<dbReference type="SUPFAM" id="SSF48431">
    <property type="entry name" value="Lipovitellin-phosvitin complex, superhelical domain"/>
    <property type="match status" value="1"/>
</dbReference>
<comment type="caution">
    <text evidence="10">The sequence shown here is derived from an EMBL/GenBank/DDBJ whole genome shotgun (WGS) entry which is preliminary data.</text>
</comment>
<evidence type="ECO:0000256" key="3">
    <source>
        <dbReference type="ARBA" id="ARBA00022525"/>
    </source>
</evidence>
<dbReference type="InterPro" id="IPR015816">
    <property type="entry name" value="Vitellinogen_b-sht_N"/>
</dbReference>
<dbReference type="EMBL" id="JANIIK010000035">
    <property type="protein sequence ID" value="KAJ3613847.1"/>
    <property type="molecule type" value="Genomic_DNA"/>
</dbReference>
<dbReference type="InterPro" id="IPR015819">
    <property type="entry name" value="Lipid_transp_b-sht_shell"/>
</dbReference>
<dbReference type="InterPro" id="IPR009454">
    <property type="entry name" value="Lipid_transpt_open_b-sht"/>
</dbReference>
<dbReference type="GO" id="GO:0034359">
    <property type="term" value="C:mature chylomicron"/>
    <property type="evidence" value="ECO:0007669"/>
    <property type="project" value="TreeGrafter"/>
</dbReference>
<keyword evidence="5" id="KW-0445">Lipid transport</keyword>
<reference evidence="10" key="1">
    <citation type="submission" date="2022-07" db="EMBL/GenBank/DDBJ databases">
        <title>Chromosome-level genome of Muraenolepis orangiensis.</title>
        <authorList>
            <person name="Kim J."/>
        </authorList>
    </citation>
    <scope>NUCLEOTIDE SEQUENCE</scope>
    <source>
        <strain evidence="10">KU_S4_2022</strain>
        <tissue evidence="10">Muscle</tissue>
    </source>
</reference>
<evidence type="ECO:0000259" key="9">
    <source>
        <dbReference type="PROSITE" id="PS51211"/>
    </source>
</evidence>
<keyword evidence="4 8" id="KW-0732">Signal</keyword>
<dbReference type="GO" id="GO:0120020">
    <property type="term" value="F:cholesterol transfer activity"/>
    <property type="evidence" value="ECO:0007669"/>
    <property type="project" value="TreeGrafter"/>
</dbReference>
<name>A0A9Q0EZL2_9TELE</name>
<evidence type="ECO:0000313" key="11">
    <source>
        <dbReference type="Proteomes" id="UP001148018"/>
    </source>
</evidence>
<keyword evidence="11" id="KW-1185">Reference proteome</keyword>
<dbReference type="InterPro" id="IPR052418">
    <property type="entry name" value="Apolipoprotein_B"/>
</dbReference>
<dbReference type="GO" id="GO:0042953">
    <property type="term" value="P:lipoprotein transport"/>
    <property type="evidence" value="ECO:0007669"/>
    <property type="project" value="TreeGrafter"/>
</dbReference>
<proteinExistence type="predicted"/>
<dbReference type="OrthoDB" id="6484170at2759"/>
<evidence type="ECO:0000256" key="1">
    <source>
        <dbReference type="ARBA" id="ARBA00004613"/>
    </source>
</evidence>
<dbReference type="InterPro" id="IPR015255">
    <property type="entry name" value="Vitellinogen_open_b-sht"/>
</dbReference>
<dbReference type="GO" id="GO:0034362">
    <property type="term" value="C:low-density lipoprotein particle"/>
    <property type="evidence" value="ECO:0007669"/>
    <property type="project" value="TreeGrafter"/>
</dbReference>
<dbReference type="GO" id="GO:0042632">
    <property type="term" value="P:cholesterol homeostasis"/>
    <property type="evidence" value="ECO:0007669"/>
    <property type="project" value="TreeGrafter"/>
</dbReference>
<dbReference type="Pfam" id="PF09172">
    <property type="entry name" value="Vit_open_b-sht"/>
    <property type="match status" value="2"/>
</dbReference>
<comment type="subcellular location">
    <subcellularLocation>
        <location evidence="1">Secreted</location>
    </subcellularLocation>
</comment>
<keyword evidence="6" id="KW-0325">Glycoprotein</keyword>
<dbReference type="PANTHER" id="PTHR13769:SF6">
    <property type="entry name" value="APOLIPOPROTEIN B-100"/>
    <property type="match status" value="1"/>
</dbReference>
<evidence type="ECO:0000313" key="10">
    <source>
        <dbReference type="EMBL" id="KAJ3613847.1"/>
    </source>
</evidence>
<evidence type="ECO:0000256" key="5">
    <source>
        <dbReference type="ARBA" id="ARBA00023055"/>
    </source>
</evidence>
<dbReference type="InterPro" id="IPR011030">
    <property type="entry name" value="Lipovitellin_superhlx_dom"/>
</dbReference>
<dbReference type="Pfam" id="PF01347">
    <property type="entry name" value="Vitellogenin_N"/>
    <property type="match status" value="2"/>
</dbReference>
<gene>
    <name evidence="10" type="ORF">NHX12_020092</name>
</gene>
<dbReference type="GO" id="GO:0030301">
    <property type="term" value="P:cholesterol transport"/>
    <property type="evidence" value="ECO:0007669"/>
    <property type="project" value="TreeGrafter"/>
</dbReference>
<keyword evidence="2" id="KW-0813">Transport</keyword>
<dbReference type="Pfam" id="PF06448">
    <property type="entry name" value="DUF1081"/>
    <property type="match status" value="1"/>
</dbReference>
<keyword evidence="3" id="KW-0964">Secreted</keyword>
<protein>
    <recommendedName>
        <fullName evidence="9">Vitellogenin domain-containing protein</fullName>
    </recommendedName>
</protein>
<evidence type="ECO:0000256" key="4">
    <source>
        <dbReference type="ARBA" id="ARBA00022729"/>
    </source>
</evidence>
<feature type="chain" id="PRO_5040162353" description="Vitellogenin domain-containing protein" evidence="8">
    <location>
        <begin position="19"/>
        <end position="2158"/>
    </location>
</feature>
<dbReference type="SUPFAM" id="SSF56968">
    <property type="entry name" value="Lipovitellin-phosvitin complex, beta-sheet shell regions"/>
    <property type="match status" value="2"/>
</dbReference>
<dbReference type="Gene3D" id="2.20.80.10">
    <property type="entry name" value="Lipovitellin-phosvitin complex, chain A, domain 4"/>
    <property type="match status" value="1"/>
</dbReference>
<dbReference type="PANTHER" id="PTHR13769">
    <property type="entry name" value="APOLIPOPROTEIN B"/>
    <property type="match status" value="1"/>
</dbReference>
<evidence type="ECO:0000256" key="6">
    <source>
        <dbReference type="ARBA" id="ARBA00023180"/>
    </source>
</evidence>
<dbReference type="SMART" id="SM00638">
    <property type="entry name" value="LPD_N"/>
    <property type="match status" value="1"/>
</dbReference>
<dbReference type="Gene3D" id="2.30.230.10">
    <property type="entry name" value="Lipovitellin, beta-sheet shell regions, chain A"/>
    <property type="match status" value="1"/>
</dbReference>
<dbReference type="GO" id="GO:0050750">
    <property type="term" value="F:low-density lipoprotein particle receptor binding"/>
    <property type="evidence" value="ECO:0007669"/>
    <property type="project" value="TreeGrafter"/>
</dbReference>
<sequence>MGANELCLLLLLSSYALAEQGSGKEEQTSCVLASRYKAYKKYVYQYSSESTNQLVGATSLRDGHNLTCQVEVEVPQACQFILHTKACSLSEVATSDAFQAAMAKNPLKFTVEQVLKVDLFPEADEPVNILNVKRGIISALLAPNTVHGVCATEYRINTQKDIATDVSVSRDLSACDQFYGRLQDHSPLALIQKLHQPMAKLIRSTQNCNYHFDNRRKHMSAVECTETHVFLPFSHKDNGISSVVTQRLTLQDFPRINNRNFAAEDKAPVQTEHAVLQTLELLQQVSGSGEGRRRAGLFHQLVSGLRGLRNDTLSTALPRMMDASAALTWQALFQCGTAECTSGILQAVRAVGGPSLETDALVYGLSFQSNPPDAQRVQDMLNMAKFRQSKAIMYALANTVRGFYRNSGGLMVPEVSEFMESLLEDCSKNPEESFLALRVVGVMGWALETAGNTLIPSILRCAKSDSAPQSNQKAAIQAFRRMHISDEIQKVLLDIYRNPESPVENRVAAYLILMKDADQALITQLVNALVGVEEQQLNNFVFSHLDNVRKSTDPRMERASNNYQLETPIGSVKSHLVFDGANTLPKEVMLETTLRVLGFREDIFEVGIEGKGFEPTLDALFGERGFFPEAISRAMYNSGASNVPKLLQKVLERLAPDRSRLKRQTPRDLLLDIKNSINSLLNDIGSSPPPEATVYLNLLGREMGYVKTSEMKQMADTLYTYYQTFFKELPAKAIAALTSSTENDLFAHYIFMENVMSLPTASGLPLKFSLAGVIATVGLEFISQMGVHLPEFAVAGLEMHTSMHHETSLNAKVTMKKKEFKLSIPAPKTNTPLFSFSNKVLSVSSSPMSTVPSMVEDGVDSTECQPLFTGLKLCTTARYSKASSIDEAPYYPLTGETRLAIEIQPTGDVSEYTATFTQETRHEGKDGRHKVETLKLSLRAEGTESKEATATMKYNRNRNIFTTEVKIPDFDLEAVLKLAVTDTNAKGKKTRAVSISVTNNNSPLLTMAGRTRFEMMKSSKIEFEMTVPSLKADAYLKMMTTMDEEEMLVNVEAAFDLVESASVQKVTLKYDDNRFEVELKSDINSEIQKLIPNIENYHRELQQLIDDLLDQRVAKTDMKLRHIVTKGIEAGNIWLDKLSASIPSIQKLRSKRSTSDLTLPALPERLFLQVDSLFRYQFNKDKMDASTKINSNLYNWEGTISGANNTIDGPSYIAHYKVMAQSPFNPLSYKIEGTGMVSGNVKDNVKYIINGSLSHSLIDASLSLSEALSRKDNLNVRVNYNIRVSSPLGLQSSIDYSARSTATAHKVTGDGTLEGLLELGPLQTTTTYTQSYILLPLHREGRGQSNLRISSPLIEVNNTILGVYANNELNIVSKTNVQDQALQHVAELKYKNAQVTLKSNAVAKALGQLLNNKLELGLSRQMAIFRIESQADDATNRAFSLLTGTLNSNGLEVNSEGSLTSTVGRALHKALLTINQSGLTTSGTNKLQCSPVTFENVFNSNIDHSGATLSSLTKAMAQEARGELNIEGKVTTAAASLNGVFKGHAHNASTRSTLNALLNPRMLTISSNSIGSLKQIKTENSHTLALTLWTADLRSKTDNFICEDVYYKHDIRVNIKPFVTSIDVTNDLKLHSLNVNNEGHLKLQPITMDLTGSLKGAYGEADQIKHVYDIKYADMAGTLKSSASGRIMDVQLNQNCEFEFAGLASKSKCEAEVTSESLRFDGNIQTMAVPFSFTLNGLVNSDGEINLFGKHTGQLYSKLLVKAEPAALAYSHEGRASTKHTLQSGVSSAHLDSKLNGLLTPSEQSLNWKSQYKMNRHAYNQEISTYNDNEKIGIEFSGILLTDLFVKLRKIQEIQELKASGFLKYDKNNDCHNVDIPFIKSLPVAFDIVKEAVLNALESLQQYINGIDVNVSIKQFRSMLNGIPMEVNDIIRKMDLENKVKEIKENLSYLTKDYSVTIDDLELAVEKLKTDFTKTVMEIADKIKNVIHIIKDFVARGDFYEFISNAFSTIGNILTDFDENYKIRLTLLKAINSMEDIIRQIDSTKLTESSLAWLQDLDSKFNILETIKKTMITLKQEVETFDVKKFFQYIRDYILSFDINQYVQQLSYDIPYSYISNVIESMKDIIVNWIDEYEIPNKLNAVSFYIRDLIVKYDLEEK</sequence>
<evidence type="ECO:0000256" key="8">
    <source>
        <dbReference type="SAM" id="SignalP"/>
    </source>
</evidence>
<dbReference type="PROSITE" id="PS51211">
    <property type="entry name" value="VITELLOGENIN"/>
    <property type="match status" value="1"/>
</dbReference>